<dbReference type="SUPFAM" id="SSF53474">
    <property type="entry name" value="alpha/beta-Hydrolases"/>
    <property type="match status" value="1"/>
</dbReference>
<gene>
    <name evidence="2" type="ORF">BDY17DRAFT_294722</name>
</gene>
<dbReference type="InterPro" id="IPR052897">
    <property type="entry name" value="Sec-Metab_Biosynth_Hydrolase"/>
</dbReference>
<dbReference type="PANTHER" id="PTHR37017:SF13">
    <property type="entry name" value="AB HYDROLASE-1 DOMAIN-CONTAINING PROTEIN"/>
    <property type="match status" value="1"/>
</dbReference>
<dbReference type="Gene3D" id="3.40.50.1820">
    <property type="entry name" value="alpha/beta hydrolase"/>
    <property type="match status" value="1"/>
</dbReference>
<keyword evidence="2" id="KW-0378">Hydrolase</keyword>
<dbReference type="RefSeq" id="XP_033590546.1">
    <property type="nucleotide sequence ID" value="XM_033733188.1"/>
</dbReference>
<dbReference type="InterPro" id="IPR029058">
    <property type="entry name" value="AB_hydrolase_fold"/>
</dbReference>
<dbReference type="OrthoDB" id="1263307at2759"/>
<dbReference type="AlphaFoldDB" id="A0A6A6PW34"/>
<protein>
    <submittedName>
        <fullName evidence="2">Alpha/beta hydrolase fold-1</fullName>
    </submittedName>
</protein>
<feature type="domain" description="AB hydrolase-1" evidence="1">
    <location>
        <begin position="9"/>
        <end position="242"/>
    </location>
</feature>
<evidence type="ECO:0000259" key="1">
    <source>
        <dbReference type="Pfam" id="PF12697"/>
    </source>
</evidence>
<sequence length="248" mass="26928">MAPNTNTTVIFVPGAWHGPEFFSEVRQHLEAQGYATDAVSLKSVGPAEHLKDFGPDVKLIQEHIGRAADAGQEVVLVCHSYGAMPATECVQGYEVETRAKAGKKGGVRHVCYLAAFIIAEGNSLISAFGGDLPWFNISEDKQEVNPDGPGFVFYNDVSDEKAQAAIKELKPHSYQTLHSPLTYAAWKHVPASYIYTTNDNAIPLHIQKMMVEEVGKGYDIRTETLDASHSPFLSVPKETAAAIAKVSA</sequence>
<dbReference type="GeneID" id="54474190"/>
<evidence type="ECO:0000313" key="3">
    <source>
        <dbReference type="Proteomes" id="UP000799767"/>
    </source>
</evidence>
<proteinExistence type="predicted"/>
<organism evidence="2 3">
    <name type="scientific">Neohortaea acidophila</name>
    <dbReference type="NCBI Taxonomy" id="245834"/>
    <lineage>
        <taxon>Eukaryota</taxon>
        <taxon>Fungi</taxon>
        <taxon>Dikarya</taxon>
        <taxon>Ascomycota</taxon>
        <taxon>Pezizomycotina</taxon>
        <taxon>Dothideomycetes</taxon>
        <taxon>Dothideomycetidae</taxon>
        <taxon>Mycosphaerellales</taxon>
        <taxon>Teratosphaeriaceae</taxon>
        <taxon>Neohortaea</taxon>
    </lineage>
</organism>
<reference evidence="2" key="1">
    <citation type="journal article" date="2020" name="Stud. Mycol.">
        <title>101 Dothideomycetes genomes: a test case for predicting lifestyles and emergence of pathogens.</title>
        <authorList>
            <person name="Haridas S."/>
            <person name="Albert R."/>
            <person name="Binder M."/>
            <person name="Bloem J."/>
            <person name="Labutti K."/>
            <person name="Salamov A."/>
            <person name="Andreopoulos B."/>
            <person name="Baker S."/>
            <person name="Barry K."/>
            <person name="Bills G."/>
            <person name="Bluhm B."/>
            <person name="Cannon C."/>
            <person name="Castanera R."/>
            <person name="Culley D."/>
            <person name="Daum C."/>
            <person name="Ezra D."/>
            <person name="Gonzalez J."/>
            <person name="Henrissat B."/>
            <person name="Kuo A."/>
            <person name="Liang C."/>
            <person name="Lipzen A."/>
            <person name="Lutzoni F."/>
            <person name="Magnuson J."/>
            <person name="Mondo S."/>
            <person name="Nolan M."/>
            <person name="Ohm R."/>
            <person name="Pangilinan J."/>
            <person name="Park H.-J."/>
            <person name="Ramirez L."/>
            <person name="Alfaro M."/>
            <person name="Sun H."/>
            <person name="Tritt A."/>
            <person name="Yoshinaga Y."/>
            <person name="Zwiers L.-H."/>
            <person name="Turgeon B."/>
            <person name="Goodwin S."/>
            <person name="Spatafora J."/>
            <person name="Crous P."/>
            <person name="Grigoriev I."/>
        </authorList>
    </citation>
    <scope>NUCLEOTIDE SEQUENCE</scope>
    <source>
        <strain evidence="2">CBS 113389</strain>
    </source>
</reference>
<name>A0A6A6PW34_9PEZI</name>
<dbReference type="GO" id="GO:0016787">
    <property type="term" value="F:hydrolase activity"/>
    <property type="evidence" value="ECO:0007669"/>
    <property type="project" value="UniProtKB-KW"/>
</dbReference>
<dbReference type="Pfam" id="PF12697">
    <property type="entry name" value="Abhydrolase_6"/>
    <property type="match status" value="1"/>
</dbReference>
<keyword evidence="3" id="KW-1185">Reference proteome</keyword>
<evidence type="ECO:0000313" key="2">
    <source>
        <dbReference type="EMBL" id="KAF2483976.1"/>
    </source>
</evidence>
<dbReference type="PANTHER" id="PTHR37017">
    <property type="entry name" value="AB HYDROLASE-1 DOMAIN-CONTAINING PROTEIN-RELATED"/>
    <property type="match status" value="1"/>
</dbReference>
<accession>A0A6A6PW34</accession>
<dbReference type="InterPro" id="IPR000073">
    <property type="entry name" value="AB_hydrolase_1"/>
</dbReference>
<dbReference type="EMBL" id="MU001634">
    <property type="protein sequence ID" value="KAF2483976.1"/>
    <property type="molecule type" value="Genomic_DNA"/>
</dbReference>
<dbReference type="Proteomes" id="UP000799767">
    <property type="component" value="Unassembled WGS sequence"/>
</dbReference>